<sequence>MARKVVDRTIKWCTDTVSIDNRKRSGTGRLRRSPKFTKARKIWIRQNPCRAQRKFPSQMNGSTKKIPTSEDITSKFSNSIATPESLISVQTFVTDAIITGYTAHQKSELEGILTIMEEIVDRLRYLKHDTTKIDLILQRIRKHLQTFEQNLVGFRFSTASEEIDTLEELAMNMRLDIFYLSTASLLSTLESNVQKSQNLKHKFHVKSMVTGGTSLLIWATYGLVPITIPVGLVAWYYWFKYKMSYYDVADHIKQINRLIEKLHIYEMNLNEMNMNADPAMDEIKLFRAKVKTDKWRLNWGNLRLGWGNVRLGWGNVRLGWGNVRLGWGNVRPGWGNVRLGWDNVRLGWAFFPGDEGVEG</sequence>
<keyword evidence="1" id="KW-1133">Transmembrane helix</keyword>
<protein>
    <submittedName>
        <fullName evidence="2">Cerebral peptide 1</fullName>
    </submittedName>
</protein>
<gene>
    <name evidence="2" type="ORF">Fcan01_17391</name>
</gene>
<evidence type="ECO:0000256" key="1">
    <source>
        <dbReference type="SAM" id="Phobius"/>
    </source>
</evidence>
<evidence type="ECO:0000313" key="3">
    <source>
        <dbReference type="Proteomes" id="UP000198287"/>
    </source>
</evidence>
<proteinExistence type="predicted"/>
<dbReference type="Proteomes" id="UP000198287">
    <property type="component" value="Unassembled WGS sequence"/>
</dbReference>
<keyword evidence="1" id="KW-0812">Transmembrane</keyword>
<organism evidence="2 3">
    <name type="scientific">Folsomia candida</name>
    <name type="common">Springtail</name>
    <dbReference type="NCBI Taxonomy" id="158441"/>
    <lineage>
        <taxon>Eukaryota</taxon>
        <taxon>Metazoa</taxon>
        <taxon>Ecdysozoa</taxon>
        <taxon>Arthropoda</taxon>
        <taxon>Hexapoda</taxon>
        <taxon>Collembola</taxon>
        <taxon>Entomobryomorpha</taxon>
        <taxon>Isotomoidea</taxon>
        <taxon>Isotomidae</taxon>
        <taxon>Proisotominae</taxon>
        <taxon>Folsomia</taxon>
    </lineage>
</organism>
<accession>A0A226DTC1</accession>
<feature type="transmembrane region" description="Helical" evidence="1">
    <location>
        <begin position="215"/>
        <end position="238"/>
    </location>
</feature>
<dbReference type="AlphaFoldDB" id="A0A226DTC1"/>
<keyword evidence="1" id="KW-0472">Membrane</keyword>
<evidence type="ECO:0000313" key="2">
    <source>
        <dbReference type="EMBL" id="OXA47947.1"/>
    </source>
</evidence>
<keyword evidence="3" id="KW-1185">Reference proteome</keyword>
<comment type="caution">
    <text evidence="2">The sequence shown here is derived from an EMBL/GenBank/DDBJ whole genome shotgun (WGS) entry which is preliminary data.</text>
</comment>
<name>A0A226DTC1_FOLCA</name>
<dbReference type="EMBL" id="LNIX01000012">
    <property type="protein sequence ID" value="OXA47947.1"/>
    <property type="molecule type" value="Genomic_DNA"/>
</dbReference>
<reference evidence="2 3" key="1">
    <citation type="submission" date="2015-12" db="EMBL/GenBank/DDBJ databases">
        <title>The genome of Folsomia candida.</title>
        <authorList>
            <person name="Faddeeva A."/>
            <person name="Derks M.F."/>
            <person name="Anvar Y."/>
            <person name="Smit S."/>
            <person name="Van Straalen N."/>
            <person name="Roelofs D."/>
        </authorList>
    </citation>
    <scope>NUCLEOTIDE SEQUENCE [LARGE SCALE GENOMIC DNA]</scope>
    <source>
        <strain evidence="2 3">VU population</strain>
        <tissue evidence="2">Whole body</tissue>
    </source>
</reference>